<accession>A0A939TMS9</accession>
<name>A0A939TMS9_9MICO</name>
<evidence type="ECO:0000313" key="1">
    <source>
        <dbReference type="EMBL" id="MBO2989489.1"/>
    </source>
</evidence>
<comment type="caution">
    <text evidence="1">The sequence shown here is derived from an EMBL/GenBank/DDBJ whole genome shotgun (WGS) entry which is preliminary data.</text>
</comment>
<protein>
    <submittedName>
        <fullName evidence="1">Uncharacterized protein</fullName>
    </submittedName>
</protein>
<dbReference type="RefSeq" id="WP_208237768.1">
    <property type="nucleotide sequence ID" value="NZ_BAAAQU010000001.1"/>
</dbReference>
<evidence type="ECO:0000313" key="2">
    <source>
        <dbReference type="Proteomes" id="UP000668403"/>
    </source>
</evidence>
<dbReference type="Proteomes" id="UP000668403">
    <property type="component" value="Unassembled WGS sequence"/>
</dbReference>
<sequence>MSRHLDVVRAMSIEIADVGSVCHWTRSACAVAPQWYVVWAVGDEREVELYCQRHYVLALDWWVSVERHSASRVFDYSDRGRL</sequence>
<dbReference type="AlphaFoldDB" id="A0A939TMS9"/>
<dbReference type="EMBL" id="JAGFBF010000004">
    <property type="protein sequence ID" value="MBO2989489.1"/>
    <property type="molecule type" value="Genomic_DNA"/>
</dbReference>
<reference evidence="1" key="1">
    <citation type="submission" date="2021-03" db="EMBL/GenBank/DDBJ databases">
        <title>Leucobacter chromiisoli sp. nov., isolated from chromium-containing soil of chemical plant.</title>
        <authorList>
            <person name="Xu Z."/>
        </authorList>
    </citation>
    <scope>NUCLEOTIDE SEQUENCE</scope>
    <source>
        <strain evidence="1">K 70/01</strain>
    </source>
</reference>
<proteinExistence type="predicted"/>
<keyword evidence="2" id="KW-1185">Reference proteome</keyword>
<gene>
    <name evidence="1" type="ORF">J4H85_05705</name>
</gene>
<organism evidence="1 2">
    <name type="scientific">Leucobacter tardus</name>
    <dbReference type="NCBI Taxonomy" id="501483"/>
    <lineage>
        <taxon>Bacteria</taxon>
        <taxon>Bacillati</taxon>
        <taxon>Actinomycetota</taxon>
        <taxon>Actinomycetes</taxon>
        <taxon>Micrococcales</taxon>
        <taxon>Microbacteriaceae</taxon>
        <taxon>Leucobacter</taxon>
    </lineage>
</organism>